<dbReference type="AlphaFoldDB" id="A0A2S7WLP5"/>
<dbReference type="Gene3D" id="2.160.20.10">
    <property type="entry name" value="Single-stranded right-handed beta-helix, Pectin lyase-like"/>
    <property type="match status" value="1"/>
</dbReference>
<feature type="domain" description="Secretion system C-terminal sorting" evidence="2">
    <location>
        <begin position="470"/>
        <end position="537"/>
    </location>
</feature>
<dbReference type="EMBL" id="MSCN01000001">
    <property type="protein sequence ID" value="PQJ78528.1"/>
    <property type="molecule type" value="Genomic_DNA"/>
</dbReference>
<evidence type="ECO:0000313" key="3">
    <source>
        <dbReference type="EMBL" id="PQJ78528.1"/>
    </source>
</evidence>
<protein>
    <recommendedName>
        <fullName evidence="2">Secretion system C-terminal sorting domain-containing protein</fullName>
    </recommendedName>
</protein>
<dbReference type="InterPro" id="IPR026444">
    <property type="entry name" value="Secre_tail"/>
</dbReference>
<proteinExistence type="predicted"/>
<accession>A0A2S7WLP5</accession>
<evidence type="ECO:0000256" key="1">
    <source>
        <dbReference type="ARBA" id="ARBA00022729"/>
    </source>
</evidence>
<dbReference type="InterPro" id="IPR059226">
    <property type="entry name" value="Choice_anch_Q_dom"/>
</dbReference>
<evidence type="ECO:0000313" key="4">
    <source>
        <dbReference type="Proteomes" id="UP000238882"/>
    </source>
</evidence>
<sequence length="539" mass="58932">MIFFTSFKNIFDFKFKIMIKKILFTITISLFLLMNTHSQVNRFVNPDATGNKNGTSWANAYTSIQDALNAAPTNLTPGSIYRIWVKAGVYKPGNQRINFFHFRKNQIRIYGGFNGTETHISQRNINQNKTILSGDLNDNDNGSLNINDATRQDNSFRVVVVEAVGVVIDGFTITGGNANGTLSGQDRGAGMSAHNGSFSLTVRDCIIENNLASFAGGAIIIDESTAGTSFMDQSFERCLFRHNEAELGGVFFIRQNLISGANSNPPRVTIVNSIAYGNKATNVNNNFGGSFMWINNNNANSGGINKFITVYVRNSTIANNVDDNADGGVIVAGSNNSGALIRLRMDNSIFYNNKKQGIVSPTFSSWNFSNPATAVVESSHSEDNFSTVSNNNKANFINGNPNFIDAANNDFRLMSNSPCIDSGSNAIGAGSGTVDYAGNTRTVNNTIDMGAFEFDASLNTKDFSSKNLTIFPNPISETIQLKNPKNHIISKIIIYNSLGQTVLQKNSFPLNVEQLDKGIYFIKLKLDNNDEVIKKVIKK</sequence>
<dbReference type="InterPro" id="IPR011050">
    <property type="entry name" value="Pectin_lyase_fold/virulence"/>
</dbReference>
<keyword evidence="4" id="KW-1185">Reference proteome</keyword>
<reference evidence="3 4" key="1">
    <citation type="submission" date="2016-12" db="EMBL/GenBank/DDBJ databases">
        <title>Trade-off between light-utilization and light-protection in marine flavobacteria.</title>
        <authorList>
            <person name="Kumagai Y."/>
            <person name="Yoshizawa S."/>
            <person name="Kogure K."/>
            <person name="Iwasaki W."/>
        </authorList>
    </citation>
    <scope>NUCLEOTIDE SEQUENCE [LARGE SCALE GENOMIC DNA]</scope>
    <source>
        <strain evidence="3 4">NBRC 108759</strain>
    </source>
</reference>
<gene>
    <name evidence="3" type="ORF">BTO18_04700</name>
</gene>
<comment type="caution">
    <text evidence="3">The sequence shown here is derived from an EMBL/GenBank/DDBJ whole genome shotgun (WGS) entry which is preliminary data.</text>
</comment>
<dbReference type="NCBIfam" id="NF041518">
    <property type="entry name" value="choice_anch_Q"/>
    <property type="match status" value="1"/>
</dbReference>
<dbReference type="SUPFAM" id="SSF51126">
    <property type="entry name" value="Pectin lyase-like"/>
    <property type="match status" value="1"/>
</dbReference>
<dbReference type="Proteomes" id="UP000238882">
    <property type="component" value="Unassembled WGS sequence"/>
</dbReference>
<name>A0A2S7WLP5_9FLAO</name>
<dbReference type="NCBIfam" id="TIGR04183">
    <property type="entry name" value="Por_Secre_tail"/>
    <property type="match status" value="1"/>
</dbReference>
<dbReference type="Pfam" id="PF18962">
    <property type="entry name" value="Por_Secre_tail"/>
    <property type="match status" value="1"/>
</dbReference>
<keyword evidence="1" id="KW-0732">Signal</keyword>
<evidence type="ECO:0000259" key="2">
    <source>
        <dbReference type="Pfam" id="PF18962"/>
    </source>
</evidence>
<dbReference type="InterPro" id="IPR012334">
    <property type="entry name" value="Pectin_lyas_fold"/>
</dbReference>
<organism evidence="3 4">
    <name type="scientific">Polaribacter porphyrae</name>
    <dbReference type="NCBI Taxonomy" id="1137780"/>
    <lineage>
        <taxon>Bacteria</taxon>
        <taxon>Pseudomonadati</taxon>
        <taxon>Bacteroidota</taxon>
        <taxon>Flavobacteriia</taxon>
        <taxon>Flavobacteriales</taxon>
        <taxon>Flavobacteriaceae</taxon>
    </lineage>
</organism>